<dbReference type="GO" id="GO:0016020">
    <property type="term" value="C:membrane"/>
    <property type="evidence" value="ECO:0007669"/>
    <property type="project" value="UniProtKB-SubCell"/>
</dbReference>
<dbReference type="Proteomes" id="UP000038045">
    <property type="component" value="Unplaced"/>
</dbReference>
<feature type="domain" description="MARVEL" evidence="7">
    <location>
        <begin position="8"/>
        <end position="139"/>
    </location>
</feature>
<feature type="transmembrane region" description="Helical" evidence="6">
    <location>
        <begin position="12"/>
        <end position="37"/>
    </location>
</feature>
<evidence type="ECO:0000256" key="5">
    <source>
        <dbReference type="PROSITE-ProRule" id="PRU00581"/>
    </source>
</evidence>
<dbReference type="WBParaSite" id="PTRK_0000941400.1">
    <property type="protein sequence ID" value="PTRK_0000941400.1"/>
    <property type="gene ID" value="PTRK_0000941400"/>
</dbReference>
<sequence length="164" mass="18368">MARLNLYRLRTLPNIIKTTTTICSIIILIIIGSTLFTSTGGKVVQVTSTANIIVNVILISLLALELDDKIIPKSSLITWPLIEMAISITFTILYFISIWLCVSGSNFINKGKMTWAGIFVLANFAQYTMNTIMFAEIWYREKKLNEPSETIPVSDIQNINYGIA</sequence>
<feature type="transmembrane region" description="Helical" evidence="6">
    <location>
        <begin position="76"/>
        <end position="96"/>
    </location>
</feature>
<keyword evidence="4 5" id="KW-0472">Membrane</keyword>
<dbReference type="AlphaFoldDB" id="A0A0N4ZLP0"/>
<evidence type="ECO:0000259" key="7">
    <source>
        <dbReference type="PROSITE" id="PS51225"/>
    </source>
</evidence>
<evidence type="ECO:0000256" key="4">
    <source>
        <dbReference type="ARBA" id="ARBA00023136"/>
    </source>
</evidence>
<comment type="subcellular location">
    <subcellularLocation>
        <location evidence="1">Membrane</location>
        <topology evidence="1">Multi-pass membrane protein</topology>
    </subcellularLocation>
</comment>
<evidence type="ECO:0000256" key="6">
    <source>
        <dbReference type="SAM" id="Phobius"/>
    </source>
</evidence>
<keyword evidence="2 5" id="KW-0812">Transmembrane</keyword>
<organism evidence="8 9">
    <name type="scientific">Parastrongyloides trichosuri</name>
    <name type="common">Possum-specific nematode worm</name>
    <dbReference type="NCBI Taxonomy" id="131310"/>
    <lineage>
        <taxon>Eukaryota</taxon>
        <taxon>Metazoa</taxon>
        <taxon>Ecdysozoa</taxon>
        <taxon>Nematoda</taxon>
        <taxon>Chromadorea</taxon>
        <taxon>Rhabditida</taxon>
        <taxon>Tylenchina</taxon>
        <taxon>Panagrolaimomorpha</taxon>
        <taxon>Strongyloidoidea</taxon>
        <taxon>Strongyloididae</taxon>
        <taxon>Parastrongyloides</taxon>
    </lineage>
</organism>
<protein>
    <submittedName>
        <fullName evidence="9">MARVEL domain-containing protein</fullName>
    </submittedName>
</protein>
<evidence type="ECO:0000256" key="2">
    <source>
        <dbReference type="ARBA" id="ARBA00022692"/>
    </source>
</evidence>
<evidence type="ECO:0000256" key="1">
    <source>
        <dbReference type="ARBA" id="ARBA00004141"/>
    </source>
</evidence>
<dbReference type="PROSITE" id="PS51225">
    <property type="entry name" value="MARVEL"/>
    <property type="match status" value="1"/>
</dbReference>
<keyword evidence="3 6" id="KW-1133">Transmembrane helix</keyword>
<evidence type="ECO:0000256" key="3">
    <source>
        <dbReference type="ARBA" id="ARBA00022989"/>
    </source>
</evidence>
<proteinExistence type="predicted"/>
<feature type="transmembrane region" description="Helical" evidence="6">
    <location>
        <begin position="43"/>
        <end position="64"/>
    </location>
</feature>
<accession>A0A0N4ZLP0</accession>
<dbReference type="InterPro" id="IPR008253">
    <property type="entry name" value="Marvel"/>
</dbReference>
<evidence type="ECO:0000313" key="9">
    <source>
        <dbReference type="WBParaSite" id="PTRK_0000941400.1"/>
    </source>
</evidence>
<reference evidence="9" key="1">
    <citation type="submission" date="2017-02" db="UniProtKB">
        <authorList>
            <consortium name="WormBaseParasite"/>
        </authorList>
    </citation>
    <scope>IDENTIFICATION</scope>
</reference>
<feature type="transmembrane region" description="Helical" evidence="6">
    <location>
        <begin position="116"/>
        <end position="139"/>
    </location>
</feature>
<keyword evidence="8" id="KW-1185">Reference proteome</keyword>
<name>A0A0N4ZLP0_PARTI</name>
<evidence type="ECO:0000313" key="8">
    <source>
        <dbReference type="Proteomes" id="UP000038045"/>
    </source>
</evidence>